<reference evidence="4 5" key="2">
    <citation type="submission" date="2020-08" db="EMBL/GenBank/DDBJ databases">
        <title>Listeria ohnekaius sp. nov. and Listeria portnoyii sp. nov. isolated from non-agricultural and natural environments.</title>
        <authorList>
            <person name="Weller D."/>
            <person name="Belias A.M."/>
            <person name="Liao J."/>
            <person name="Guo S."/>
            <person name="Orsi R.H."/>
            <person name="Wiedmann M."/>
        </authorList>
    </citation>
    <scope>NUCLEOTIDE SEQUENCE [LARGE SCALE GENOMIC DNA]</scope>
    <source>
        <strain evidence="4 5">FSL W9-0585</strain>
    </source>
</reference>
<accession>A0A7W1T954</accession>
<feature type="region of interest" description="Disordered" evidence="1">
    <location>
        <begin position="38"/>
        <end position="63"/>
    </location>
</feature>
<dbReference type="EMBL" id="JABJVM010000024">
    <property type="protein sequence ID" value="MBA3927715.1"/>
    <property type="molecule type" value="Genomic_DNA"/>
</dbReference>
<gene>
    <name evidence="4" type="ORF">HPK16_15360</name>
</gene>
<keyword evidence="2" id="KW-0732">Signal</keyword>
<sequence length="245" mass="24949">MKVNKLVVMGMVAVVSLSTAGLSTYAASTTSDAKVLFESDDNGVTPPVDPTDPGTDVTPTDPVAPTTGALRIDFASQFNFGTQTISGAAKDYHALYSEIQPLDAGGLATGPKKYVPQYVQVTDNRGSNAGWNLTVSGTEFTNASSQTLAGATLTLGGGTLSSAMPNTLTPGTVTPSVTVGAASQVLVSAEANKGMGTWVHSFGSTIGVTAADTNPDVTLHVPAEAQKVAGSTYTSTLTWTINDTP</sequence>
<dbReference type="Proteomes" id="UP000548787">
    <property type="component" value="Unassembled WGS sequence"/>
</dbReference>
<keyword evidence="5" id="KW-1185">Reference proteome</keyword>
<evidence type="ECO:0000259" key="3">
    <source>
        <dbReference type="Pfam" id="PF13731"/>
    </source>
</evidence>
<evidence type="ECO:0000256" key="1">
    <source>
        <dbReference type="SAM" id="MobiDB-lite"/>
    </source>
</evidence>
<feature type="signal peptide" evidence="2">
    <location>
        <begin position="1"/>
        <end position="20"/>
    </location>
</feature>
<feature type="domain" description="WxL" evidence="3">
    <location>
        <begin position="26"/>
        <end position="245"/>
    </location>
</feature>
<organism evidence="4 5">
    <name type="scientific">Listeria rustica</name>
    <dbReference type="NCBI Taxonomy" id="2713503"/>
    <lineage>
        <taxon>Bacteria</taxon>
        <taxon>Bacillati</taxon>
        <taxon>Bacillota</taxon>
        <taxon>Bacilli</taxon>
        <taxon>Bacillales</taxon>
        <taxon>Listeriaceae</taxon>
        <taxon>Listeria</taxon>
    </lineage>
</organism>
<name>A0A7W1T954_9LIST</name>
<evidence type="ECO:0000313" key="4">
    <source>
        <dbReference type="EMBL" id="MBA3927715.1"/>
    </source>
</evidence>
<feature type="chain" id="PRO_5039093905" evidence="2">
    <location>
        <begin position="21"/>
        <end position="245"/>
    </location>
</feature>
<dbReference type="AlphaFoldDB" id="A0A7W1T954"/>
<reference evidence="4 5" key="1">
    <citation type="submission" date="2020-05" db="EMBL/GenBank/DDBJ databases">
        <authorList>
            <person name="Carlin C.R."/>
        </authorList>
    </citation>
    <scope>NUCLEOTIDE SEQUENCE [LARGE SCALE GENOMIC DNA]</scope>
    <source>
        <strain evidence="4 5">FSL W9-0585</strain>
    </source>
</reference>
<feature type="compositionally biased region" description="Low complexity" evidence="1">
    <location>
        <begin position="43"/>
        <end position="63"/>
    </location>
</feature>
<dbReference type="InterPro" id="IPR027994">
    <property type="entry name" value="WxL_dom"/>
</dbReference>
<comment type="caution">
    <text evidence="4">The sequence shown here is derived from an EMBL/GenBank/DDBJ whole genome shotgun (WGS) entry which is preliminary data.</text>
</comment>
<protein>
    <submittedName>
        <fullName evidence="4">WxL domain-containing protein</fullName>
    </submittedName>
</protein>
<evidence type="ECO:0000313" key="5">
    <source>
        <dbReference type="Proteomes" id="UP000548787"/>
    </source>
</evidence>
<proteinExistence type="predicted"/>
<evidence type="ECO:0000256" key="2">
    <source>
        <dbReference type="SAM" id="SignalP"/>
    </source>
</evidence>
<dbReference type="Pfam" id="PF13731">
    <property type="entry name" value="WxL"/>
    <property type="match status" value="1"/>
</dbReference>
<dbReference type="RefSeq" id="WP_181677780.1">
    <property type="nucleotide sequence ID" value="NZ_JABJVM010000024.1"/>
</dbReference>